<evidence type="ECO:0000313" key="2">
    <source>
        <dbReference type="EMBL" id="TCO11064.1"/>
    </source>
</evidence>
<dbReference type="InterPro" id="IPR018723">
    <property type="entry name" value="DUF2254_membrane"/>
</dbReference>
<gene>
    <name evidence="2" type="ORF">EV194_101698</name>
</gene>
<organism evidence="2 3">
    <name type="scientific">Natronoflexus pectinivorans</name>
    <dbReference type="NCBI Taxonomy" id="682526"/>
    <lineage>
        <taxon>Bacteria</taxon>
        <taxon>Pseudomonadati</taxon>
        <taxon>Bacteroidota</taxon>
        <taxon>Bacteroidia</taxon>
        <taxon>Marinilabiliales</taxon>
        <taxon>Marinilabiliaceae</taxon>
        <taxon>Natronoflexus</taxon>
    </lineage>
</organism>
<keyword evidence="3" id="KW-1185">Reference proteome</keyword>
<dbReference type="RefSeq" id="WP_132432075.1">
    <property type="nucleotide sequence ID" value="NZ_SLWK01000001.1"/>
</dbReference>
<proteinExistence type="predicted"/>
<dbReference type="Pfam" id="PF10011">
    <property type="entry name" value="DUF2254"/>
    <property type="match status" value="1"/>
</dbReference>
<keyword evidence="1" id="KW-0472">Membrane</keyword>
<feature type="transmembrane region" description="Helical" evidence="1">
    <location>
        <begin position="62"/>
        <end position="87"/>
    </location>
</feature>
<comment type="caution">
    <text evidence="2">The sequence shown here is derived from an EMBL/GenBank/DDBJ whole genome shotgun (WGS) entry which is preliminary data.</text>
</comment>
<dbReference type="AlphaFoldDB" id="A0A4R2GNZ1"/>
<accession>A0A4R2GNZ1</accession>
<protein>
    <submittedName>
        <fullName evidence="2">Putative membrane protein</fullName>
    </submittedName>
</protein>
<dbReference type="EMBL" id="SLWK01000001">
    <property type="protein sequence ID" value="TCO11064.1"/>
    <property type="molecule type" value="Genomic_DNA"/>
</dbReference>
<dbReference type="Proteomes" id="UP000295221">
    <property type="component" value="Unassembled WGS sequence"/>
</dbReference>
<feature type="transmembrane region" description="Helical" evidence="1">
    <location>
        <begin position="15"/>
        <end position="36"/>
    </location>
</feature>
<sequence>MKKFQYLWEDLNSSFWFIPVMMLMLASGSAMGLIYLDSQTSYTPDGVLKYLLPASIDSARSILVIIGGAMIGVAGTVFSITLVVLTLASSQLGSRLVRNFMYDKLNQVVLGTYVSSFVYCLIVLTSIKDSTDFNFVPAISVLVALVSAMIGIILLVVFIHHVSMSIQSDKVISDISESMSKSIKKLFPDEIGLEEENAIPDINALKTEYAYKQKITNSKSGYLQSIDGQGLMNLAVNNDCVIVLRFRPGNFLTQGMVLCEVFCNEECSKNLHEKIQNDFILGKVRTPLQDAEFSIHQMVEVAARALSPGVNDPYTAIACIDNLTSIMCYLAGAEFPSPYRYDSQGKLRIVADTHTFSGMLNTAFNQIRQYGEGSPAVLIRLMEAMLTISTFTRNKNQQKLINLHAKMIMNAAKNSFSEKHDLKNMKDRYKTLKHKNLPNAEQ</sequence>
<feature type="transmembrane region" description="Helical" evidence="1">
    <location>
        <begin position="108"/>
        <end position="127"/>
    </location>
</feature>
<name>A0A4R2GNZ1_9BACT</name>
<evidence type="ECO:0000256" key="1">
    <source>
        <dbReference type="SAM" id="Phobius"/>
    </source>
</evidence>
<feature type="transmembrane region" description="Helical" evidence="1">
    <location>
        <begin position="139"/>
        <end position="160"/>
    </location>
</feature>
<reference evidence="2 3" key="1">
    <citation type="submission" date="2019-03" db="EMBL/GenBank/DDBJ databases">
        <title>Genomic Encyclopedia of Type Strains, Phase IV (KMG-IV): sequencing the most valuable type-strain genomes for metagenomic binning, comparative biology and taxonomic classification.</title>
        <authorList>
            <person name="Goeker M."/>
        </authorList>
    </citation>
    <scope>NUCLEOTIDE SEQUENCE [LARGE SCALE GENOMIC DNA]</scope>
    <source>
        <strain evidence="2 3">DSM 24179</strain>
    </source>
</reference>
<keyword evidence="1" id="KW-1133">Transmembrane helix</keyword>
<evidence type="ECO:0000313" key="3">
    <source>
        <dbReference type="Proteomes" id="UP000295221"/>
    </source>
</evidence>
<keyword evidence="1" id="KW-0812">Transmembrane</keyword>
<dbReference type="OrthoDB" id="2955631at2"/>